<dbReference type="Proteomes" id="UP001501231">
    <property type="component" value="Unassembled WGS sequence"/>
</dbReference>
<evidence type="ECO:0000313" key="2">
    <source>
        <dbReference type="Proteomes" id="UP001501231"/>
    </source>
</evidence>
<protein>
    <recommendedName>
        <fullName evidence="3">RNA polymerase sigma factor 70 region 4 type 2 domain-containing protein</fullName>
    </recommendedName>
</protein>
<gene>
    <name evidence="1" type="ORF">GCM10010191_50820</name>
</gene>
<dbReference type="EMBL" id="BAAARW010000020">
    <property type="protein sequence ID" value="GAA2430975.1"/>
    <property type="molecule type" value="Genomic_DNA"/>
</dbReference>
<keyword evidence="2" id="KW-1185">Reference proteome</keyword>
<reference evidence="2" key="1">
    <citation type="journal article" date="2019" name="Int. J. Syst. Evol. Microbiol.">
        <title>The Global Catalogue of Microorganisms (GCM) 10K type strain sequencing project: providing services to taxonomists for standard genome sequencing and annotation.</title>
        <authorList>
            <consortium name="The Broad Institute Genomics Platform"/>
            <consortium name="The Broad Institute Genome Sequencing Center for Infectious Disease"/>
            <person name="Wu L."/>
            <person name="Ma J."/>
        </authorList>
    </citation>
    <scope>NUCLEOTIDE SEQUENCE [LARGE SCALE GENOMIC DNA]</scope>
    <source>
        <strain evidence="2">JCM 3325</strain>
    </source>
</reference>
<accession>A0ABN3JIJ5</accession>
<sequence length="556" mass="60597">MVNREHYAGLMRLAYLALDDGDDPFMRARRAAAEAARGRRGGYPAMRTRLVAILLTDPPAGKHRLHRFFFEPKRTPPGPVRAALLELSPHERLAYLLHRDGLTAPEVAAELGTHLQADFRYVDRATAAVDSRTGLGEAAQRAEIEAFEPDLVRLRPPLAWRTALAAVLAAALLAVAGVVLTRPDDVPGEPAAIDPRAWQTTGTPTIDEWPAQGGLRHNARLLRRAADAWRADRRDPPLGRVIVLYAGTVDGASLVVLRDSPGPREAPSVAQYFERRLSRGVESVRKLGTDAGQLIMLGMTWRYLAPPWLRDLRAAVPSGRSPDWMPVAVRDGLSDPLPWHWFTPRCQNYVVFQMTFRPAVGGLPRTVTQFASHNPQSAAPQVWFQDPPEQEERFRWAALHAVACEAAASLSESGDLRLGRLWRGELPDGGGRATLLTVDESSPEGARGRSILISDAGRALSERGGTNSGTTNSPAQTMAAAVWWRSSRRWHLVAAAGPRVARLKTVGELGSHEKKAALLVVPGPRVGGAPPETARLPVVHVVAYEMDGDRTVVSPS</sequence>
<organism evidence="1 2">
    <name type="scientific">Actinomadura vinacea</name>
    <dbReference type="NCBI Taxonomy" id="115336"/>
    <lineage>
        <taxon>Bacteria</taxon>
        <taxon>Bacillati</taxon>
        <taxon>Actinomycetota</taxon>
        <taxon>Actinomycetes</taxon>
        <taxon>Streptosporangiales</taxon>
        <taxon>Thermomonosporaceae</taxon>
        <taxon>Actinomadura</taxon>
    </lineage>
</organism>
<evidence type="ECO:0000313" key="1">
    <source>
        <dbReference type="EMBL" id="GAA2430975.1"/>
    </source>
</evidence>
<comment type="caution">
    <text evidence="1">The sequence shown here is derived from an EMBL/GenBank/DDBJ whole genome shotgun (WGS) entry which is preliminary data.</text>
</comment>
<name>A0ABN3JIJ5_9ACTN</name>
<proteinExistence type="predicted"/>
<evidence type="ECO:0008006" key="3">
    <source>
        <dbReference type="Google" id="ProtNLM"/>
    </source>
</evidence>